<evidence type="ECO:0000313" key="6">
    <source>
        <dbReference type="Proteomes" id="UP000018209"/>
    </source>
</evidence>
<reference evidence="5 6" key="1">
    <citation type="submission" date="2013-08" db="EMBL/GenBank/DDBJ databases">
        <title>Gluconobacter thailandicus NBRC 3257 whole genome sequence.</title>
        <authorList>
            <person name="Matsutani M."/>
            <person name="Yakushi T."/>
            <person name="Matsushita K."/>
        </authorList>
    </citation>
    <scope>NUCLEOTIDE SEQUENCE [LARGE SCALE GENOMIC DNA]</scope>
    <source>
        <strain evidence="5 6">NBRC 3257</strain>
    </source>
</reference>
<dbReference type="InterPro" id="IPR015422">
    <property type="entry name" value="PyrdxlP-dep_Trfase_small"/>
</dbReference>
<dbReference type="InterPro" id="IPR005814">
    <property type="entry name" value="Aminotrans_3"/>
</dbReference>
<dbReference type="Gene3D" id="3.90.1150.10">
    <property type="entry name" value="Aspartate Aminotransferase, domain 1"/>
    <property type="match status" value="1"/>
</dbReference>
<evidence type="ECO:0000256" key="1">
    <source>
        <dbReference type="ARBA" id="ARBA00001933"/>
    </source>
</evidence>
<dbReference type="Gene3D" id="3.40.640.10">
    <property type="entry name" value="Type I PLP-dependent aspartate aminotransferase-like (Major domain)"/>
    <property type="match status" value="1"/>
</dbReference>
<evidence type="ECO:0000313" key="5">
    <source>
        <dbReference type="EMBL" id="GAD27586.1"/>
    </source>
</evidence>
<evidence type="ECO:0000256" key="4">
    <source>
        <dbReference type="RuleBase" id="RU003560"/>
    </source>
</evidence>
<evidence type="ECO:0000256" key="2">
    <source>
        <dbReference type="ARBA" id="ARBA00008954"/>
    </source>
</evidence>
<dbReference type="InterPro" id="IPR049704">
    <property type="entry name" value="Aminotrans_3_PPA_site"/>
</dbReference>
<keyword evidence="5" id="KW-0808">Transferase</keyword>
<dbReference type="InterPro" id="IPR015421">
    <property type="entry name" value="PyrdxlP-dep_Trfase_major"/>
</dbReference>
<dbReference type="PIRSF" id="PIRSF000521">
    <property type="entry name" value="Transaminase_4ab_Lys_Orn"/>
    <property type="match status" value="1"/>
</dbReference>
<evidence type="ECO:0000256" key="3">
    <source>
        <dbReference type="ARBA" id="ARBA00022898"/>
    </source>
</evidence>
<comment type="cofactor">
    <cofactor evidence="1">
        <name>pyridoxal 5'-phosphate</name>
        <dbReference type="ChEBI" id="CHEBI:597326"/>
    </cofactor>
</comment>
<accession>A0ABQ0IZE9</accession>
<dbReference type="InterPro" id="IPR015424">
    <property type="entry name" value="PyrdxlP-dep_Trfase"/>
</dbReference>
<keyword evidence="6" id="KW-1185">Reference proteome</keyword>
<dbReference type="PROSITE" id="PS00600">
    <property type="entry name" value="AA_TRANSFER_CLASS_3"/>
    <property type="match status" value="1"/>
</dbReference>
<dbReference type="Pfam" id="PF00202">
    <property type="entry name" value="Aminotran_3"/>
    <property type="match status" value="1"/>
</dbReference>
<dbReference type="GO" id="GO:0008483">
    <property type="term" value="F:transaminase activity"/>
    <property type="evidence" value="ECO:0007669"/>
    <property type="project" value="UniProtKB-KW"/>
</dbReference>
<dbReference type="CDD" id="cd00610">
    <property type="entry name" value="OAT_like"/>
    <property type="match status" value="1"/>
</dbReference>
<comment type="caution">
    <text evidence="5">The sequence shown here is derived from an EMBL/GenBank/DDBJ whole genome shotgun (WGS) entry which is preliminary data.</text>
</comment>
<proteinExistence type="inferred from homology"/>
<keyword evidence="3 4" id="KW-0663">Pyridoxal phosphate</keyword>
<organism evidence="5 6">
    <name type="scientific">Gluconobacter thailandicus NBRC 3257</name>
    <dbReference type="NCBI Taxonomy" id="1381097"/>
    <lineage>
        <taxon>Bacteria</taxon>
        <taxon>Pseudomonadati</taxon>
        <taxon>Pseudomonadota</taxon>
        <taxon>Alphaproteobacteria</taxon>
        <taxon>Acetobacterales</taxon>
        <taxon>Acetobacteraceae</taxon>
        <taxon>Gluconobacter</taxon>
    </lineage>
</organism>
<dbReference type="PANTHER" id="PTHR43094:SF1">
    <property type="entry name" value="AMINOTRANSFERASE CLASS-III"/>
    <property type="match status" value="1"/>
</dbReference>
<dbReference type="SUPFAM" id="SSF53383">
    <property type="entry name" value="PLP-dependent transferases"/>
    <property type="match status" value="1"/>
</dbReference>
<keyword evidence="5" id="KW-0032">Aminotransferase</keyword>
<name>A0ABQ0IZE9_GLUTH</name>
<comment type="similarity">
    <text evidence="2 4">Belongs to the class-III pyridoxal-phosphate-dependent aminotransferase family.</text>
</comment>
<gene>
    <name evidence="5" type="ORF">NBRC3257_2585</name>
</gene>
<dbReference type="Proteomes" id="UP000018209">
    <property type="component" value="Unassembled WGS sequence"/>
</dbReference>
<protein>
    <submittedName>
        <fullName evidence="5">Adenosylmethionine-8-amino-7-oxononanoate aminotransferase</fullName>
    </submittedName>
</protein>
<dbReference type="PANTHER" id="PTHR43094">
    <property type="entry name" value="AMINOTRANSFERASE"/>
    <property type="match status" value="1"/>
</dbReference>
<sequence length="501" mass="53664">MNTPAIPTAPTAFYAPDIGFSCITYHGLCAMIVVRIRTGIIMDTPRLVSLDREHLIHPVSSWQGHETSGATILESGKGVWLTDSKGNRLLDGFSGLWCVNTGYGCESVIEAGRRQLEKLPYATGYFGFSNEPAIELAARLTRHAPGHLNHIYFALGGSDAVDSTLRFIRYYQYARGTPEKRHVIGLQKGYHGSSFVGAGLTALPVFHRDADVPLPWQHHIPSPDPYRHPAGPDAEAIIRASVQAFHDEVTKIGGPQHVAAFYCELVQGSGGVIVPPKGWATAMQAACRELDILFVVDEVITGFGRTGPLFACAHENIEPDMMTVAKGLTAGYAPMGGVFMSDTIYETIRDKTPPGVSVGHGQTYSAHPVSAAIGLAVLDLYEGGLLENGTRVGEHLATRLRGLGNHPLVGTTRSLGMLAGIELVTDKAAKTKPDAQLGISGKLSRYGYEQGILFRAFGDDVIGLAPPLCSTIAEMDQLCDGIVSVLDRVLEDPAVASALKV</sequence>
<dbReference type="EMBL" id="BASM01000032">
    <property type="protein sequence ID" value="GAD27586.1"/>
    <property type="molecule type" value="Genomic_DNA"/>
</dbReference>